<reference evidence="4" key="4">
    <citation type="submission" date="2012-01" db="EMBL/GenBank/DDBJ databases">
        <title>Complete sequence of plasmid of Thermobacillus composti KWC4.</title>
        <authorList>
            <consortium name="US DOE Joint Genome Institute"/>
            <person name="Lucas S."/>
            <person name="Han J."/>
            <person name="Lapidus A."/>
            <person name="Cheng J.-F."/>
            <person name="Goodwin L."/>
            <person name="Pitluck S."/>
            <person name="Peters L."/>
            <person name="Ovchinnikova G."/>
            <person name="Teshima H."/>
            <person name="Detter J.C."/>
            <person name="Han C."/>
            <person name="Tapia R."/>
            <person name="Land M."/>
            <person name="Hauser L."/>
            <person name="Kyrpides N."/>
            <person name="Ivanova N."/>
            <person name="Pagani I."/>
            <person name="Anderson I."/>
            <person name="Woyke T."/>
        </authorList>
    </citation>
    <scope>NUCLEOTIDE SEQUENCE</scope>
    <source>
        <strain evidence="4">KWC4</strain>
        <plasmid evidence="4">pTHECO01</plasmid>
    </source>
</reference>
<dbReference type="PANTHER" id="PTHR35004:SF6">
    <property type="entry name" value="TRANSPOSASE"/>
    <property type="match status" value="1"/>
</dbReference>
<dbReference type="Pfam" id="PF00665">
    <property type="entry name" value="rve"/>
    <property type="match status" value="1"/>
</dbReference>
<gene>
    <name evidence="2" type="ordered locus">Theco_0928</name>
    <name evidence="3" type="ordered locus">Theco_3615</name>
    <name evidence="4" type="ordered locus">Theco_4021</name>
</gene>
<dbReference type="HOGENOM" id="CLU_038364_0_0_9"/>
<proteinExistence type="predicted"/>
<dbReference type="KEGG" id="tco:Theco_3615"/>
<evidence type="ECO:0000259" key="1">
    <source>
        <dbReference type="PROSITE" id="PS50994"/>
    </source>
</evidence>
<keyword evidence="4" id="KW-0614">Plasmid</keyword>
<dbReference type="Gene3D" id="3.30.420.10">
    <property type="entry name" value="Ribonuclease H-like superfamily/Ribonuclease H"/>
    <property type="match status" value="1"/>
</dbReference>
<evidence type="ECO:0000313" key="5">
    <source>
        <dbReference type="Proteomes" id="UP000010795"/>
    </source>
</evidence>
<accession>L0EL61</accession>
<sequence>MEHPESIAAARYALIAPIVSRQTPLAPGEMKALLQEASRCVYEVPGGRSRTVSIRTLERWVEAYRKGGWDALKPRVRSSKGRLRMDGAVLEKAKQLRRERPERSVEQIIFLLEEGALVPPGTVAPSTLARHLRQAGLSRRSVMKENAASGHRRFEAEDILVLVQADFKHFVYLPDPRNPKKRRKTILCLVLDDYSRYILHAQFYFDEKLPRLEDCLKKAILRCGVPEMLYVDNGAAFSSQHLTRICGKLGIDLRHTRPFQPRGRGKIERSFQFIDTSFLPEVYARIEAGQLTTLEELNDALWAWIDGYYHQRVHGGTKETPQARWNGSSRRPRRVSLAELNEIFLWEETRKVDATGCVRLLGNTYEVDGDLGSRQVTLRYDPYDLREIQVWFEGVRRGNAKPVELRRYRDRRVPADEVAPAEEADVQLSFLDLAEQKRKAQWKEEEIRYACTTMGGEKR</sequence>
<name>L0EL61_THECK</name>
<reference evidence="2" key="1">
    <citation type="submission" date="2012-01" db="EMBL/GenBank/DDBJ databases">
        <title>Complete sequence of chromosome of Thermobacillus composti KWC4.</title>
        <authorList>
            <consortium name="US DOE Joint Genome Institute"/>
            <person name="Lucas S."/>
            <person name="Han J."/>
            <person name="Lapidus A."/>
            <person name="Cheng J.-F."/>
            <person name="Goodwin L."/>
            <person name="Pitluck S."/>
            <person name="Peters L."/>
            <person name="Ovchinnikova G."/>
            <person name="Teshima H."/>
            <person name="Detter J.C."/>
            <person name="Han C."/>
            <person name="Tapia R."/>
            <person name="Land M."/>
            <person name="Hauser L."/>
            <person name="Kyrpides N."/>
            <person name="Ivanova N."/>
            <person name="Pagani I."/>
            <person name="Anderson I."/>
            <person name="Woyke T."/>
        </authorList>
    </citation>
    <scope>NUCLEOTIDE SEQUENCE</scope>
    <source>
        <strain evidence="2">KWC4</strain>
    </source>
</reference>
<keyword evidence="5" id="KW-1185">Reference proteome</keyword>
<reference evidence="5" key="3">
    <citation type="submission" date="2012-01" db="EMBL/GenBank/DDBJ databases">
        <title>Complete sequence of plasmid of Thermobacillus composti KWC4.</title>
        <authorList>
            <person name="Lucas S."/>
            <person name="Han J."/>
            <person name="Lapidus A."/>
            <person name="Cheng J.-F."/>
            <person name="Goodwin L."/>
            <person name="Pitluck S."/>
            <person name="Peters L."/>
            <person name="Ovchinnikova G."/>
            <person name="Teshima H."/>
            <person name="Detter J.C."/>
            <person name="Han C."/>
            <person name="Tapia R."/>
            <person name="Land M."/>
            <person name="Hauser L."/>
            <person name="Kyrpides N."/>
            <person name="Ivanova N."/>
            <person name="Pagani I."/>
            <person name="Anderson I."/>
            <person name="Woyke T."/>
        </authorList>
    </citation>
    <scope>NUCLEOTIDE SEQUENCE [LARGE SCALE GENOMIC DNA]</scope>
    <source>
        <strain evidence="5">DSM 18247 / JCM 13945 / KWC4</strain>
        <plasmid evidence="5">Plasmid pTHECO01</plasmid>
    </source>
</reference>
<dbReference type="InterPro" id="IPR009057">
    <property type="entry name" value="Homeodomain-like_sf"/>
</dbReference>
<dbReference type="SUPFAM" id="SSF53098">
    <property type="entry name" value="Ribonuclease H-like"/>
    <property type="match status" value="1"/>
</dbReference>
<dbReference type="Proteomes" id="UP000010795">
    <property type="component" value="Plasmid pTHECO01"/>
</dbReference>
<dbReference type="RefSeq" id="WP_015253877.1">
    <property type="nucleotide sequence ID" value="NC_019897.1"/>
</dbReference>
<geneLocation type="plasmid" evidence="4 5">
    <name>pTHECO01</name>
</geneLocation>
<dbReference type="EMBL" id="CP003255">
    <property type="protein sequence ID" value="AGA57119.1"/>
    <property type="molecule type" value="Genomic_DNA"/>
</dbReference>
<dbReference type="Pfam" id="PF09299">
    <property type="entry name" value="Mu-transpos_C"/>
    <property type="match status" value="1"/>
</dbReference>
<reference evidence="5" key="2">
    <citation type="submission" date="2012-01" db="EMBL/GenBank/DDBJ databases">
        <title>Complete sequence of chromosome of Thermobacillus composti KWC4.</title>
        <authorList>
            <person name="Lucas S."/>
            <person name="Han J."/>
            <person name="Lapidus A."/>
            <person name="Cheng J.-F."/>
            <person name="Goodwin L."/>
            <person name="Pitluck S."/>
            <person name="Peters L."/>
            <person name="Ovchinnikova G."/>
            <person name="Teshima H."/>
            <person name="Detter J.C."/>
            <person name="Han C."/>
            <person name="Tapia R."/>
            <person name="Land M."/>
            <person name="Hauser L."/>
            <person name="Kyrpides N."/>
            <person name="Ivanova N."/>
            <person name="Pagani I."/>
            <person name="Anderson I."/>
            <person name="Woyke T."/>
        </authorList>
    </citation>
    <scope>NUCLEOTIDE SEQUENCE [LARGE SCALE GENOMIC DNA]</scope>
    <source>
        <strain evidence="5">DSM 18247 / JCM 13945 / KWC4</strain>
    </source>
</reference>
<dbReference type="STRING" id="717605.Theco_0928"/>
<dbReference type="SUPFAM" id="SSF46689">
    <property type="entry name" value="Homeodomain-like"/>
    <property type="match status" value="1"/>
</dbReference>
<dbReference type="EMBL" id="CP003256">
    <property type="protein sequence ID" value="AGA60025.1"/>
    <property type="molecule type" value="Genomic_DNA"/>
</dbReference>
<feature type="domain" description="Integrase catalytic" evidence="1">
    <location>
        <begin position="153"/>
        <end position="329"/>
    </location>
</feature>
<dbReference type="EMBL" id="CP003255">
    <property type="protein sequence ID" value="AGA59640.1"/>
    <property type="molecule type" value="Genomic_DNA"/>
</dbReference>
<evidence type="ECO:0000313" key="2">
    <source>
        <dbReference type="EMBL" id="AGA57119.1"/>
    </source>
</evidence>
<protein>
    <submittedName>
        <fullName evidence="4">Mu transposase/integrase</fullName>
    </submittedName>
</protein>
<dbReference type="InterPro" id="IPR001584">
    <property type="entry name" value="Integrase_cat-core"/>
</dbReference>
<dbReference type="GO" id="GO:0015074">
    <property type="term" value="P:DNA integration"/>
    <property type="evidence" value="ECO:0007669"/>
    <property type="project" value="InterPro"/>
</dbReference>
<dbReference type="Proteomes" id="UP000010795">
    <property type="component" value="Chromosome"/>
</dbReference>
<dbReference type="GO" id="GO:0003676">
    <property type="term" value="F:nucleic acid binding"/>
    <property type="evidence" value="ECO:0007669"/>
    <property type="project" value="InterPro"/>
</dbReference>
<dbReference type="InterPro" id="IPR012337">
    <property type="entry name" value="RNaseH-like_sf"/>
</dbReference>
<dbReference type="InterPro" id="IPR015378">
    <property type="entry name" value="Transposase-like_Mu_C"/>
</dbReference>
<dbReference type="PROSITE" id="PS50994">
    <property type="entry name" value="INTEGRASE"/>
    <property type="match status" value="1"/>
</dbReference>
<dbReference type="eggNOG" id="COG2801">
    <property type="taxonomic scope" value="Bacteria"/>
</dbReference>
<dbReference type="OrthoDB" id="9794201at2"/>
<dbReference type="KEGG" id="tco:Theco_4021"/>
<organism evidence="4 5">
    <name type="scientific">Thermobacillus composti (strain DSM 18247 / JCM 13945 / KWC4)</name>
    <dbReference type="NCBI Taxonomy" id="717605"/>
    <lineage>
        <taxon>Bacteria</taxon>
        <taxon>Bacillati</taxon>
        <taxon>Bacillota</taxon>
        <taxon>Bacilli</taxon>
        <taxon>Bacillales</taxon>
        <taxon>Paenibacillaceae</taxon>
        <taxon>Thermobacillus</taxon>
    </lineage>
</organism>
<evidence type="ECO:0000313" key="3">
    <source>
        <dbReference type="EMBL" id="AGA59640.1"/>
    </source>
</evidence>
<dbReference type="InterPro" id="IPR036397">
    <property type="entry name" value="RNaseH_sf"/>
</dbReference>
<dbReference type="AlphaFoldDB" id="L0EL61"/>
<dbReference type="KEGG" id="tco:Theco_0928"/>
<dbReference type="PANTHER" id="PTHR35004">
    <property type="entry name" value="TRANSPOSASE RV3428C-RELATED"/>
    <property type="match status" value="1"/>
</dbReference>
<evidence type="ECO:0000313" key="4">
    <source>
        <dbReference type="EMBL" id="AGA60025.1"/>
    </source>
</evidence>